<keyword evidence="1" id="KW-1133">Transmembrane helix</keyword>
<name>A0AAD4LHK1_9AGAM</name>
<keyword evidence="2" id="KW-0732">Signal</keyword>
<protein>
    <submittedName>
        <fullName evidence="3">Uncharacterized protein</fullName>
    </submittedName>
</protein>
<evidence type="ECO:0000313" key="3">
    <source>
        <dbReference type="EMBL" id="KAH8991192.1"/>
    </source>
</evidence>
<comment type="caution">
    <text evidence="3">The sequence shown here is derived from an EMBL/GenBank/DDBJ whole genome shotgun (WGS) entry which is preliminary data.</text>
</comment>
<keyword evidence="1" id="KW-0472">Membrane</keyword>
<dbReference type="Proteomes" id="UP001201163">
    <property type="component" value="Unassembled WGS sequence"/>
</dbReference>
<keyword evidence="1" id="KW-0812">Transmembrane</keyword>
<proteinExistence type="predicted"/>
<feature type="chain" id="PRO_5042288841" evidence="2">
    <location>
        <begin position="27"/>
        <end position="190"/>
    </location>
</feature>
<evidence type="ECO:0000256" key="1">
    <source>
        <dbReference type="SAM" id="Phobius"/>
    </source>
</evidence>
<feature type="signal peptide" evidence="2">
    <location>
        <begin position="1"/>
        <end position="26"/>
    </location>
</feature>
<evidence type="ECO:0000256" key="2">
    <source>
        <dbReference type="SAM" id="SignalP"/>
    </source>
</evidence>
<keyword evidence="4" id="KW-1185">Reference proteome</keyword>
<dbReference type="EMBL" id="JAKELL010000027">
    <property type="protein sequence ID" value="KAH8991192.1"/>
    <property type="molecule type" value="Genomic_DNA"/>
</dbReference>
<evidence type="ECO:0000313" key="4">
    <source>
        <dbReference type="Proteomes" id="UP001201163"/>
    </source>
</evidence>
<feature type="transmembrane region" description="Helical" evidence="1">
    <location>
        <begin position="170"/>
        <end position="189"/>
    </location>
</feature>
<gene>
    <name evidence="3" type="ORF">EDB92DRAFT_2087967</name>
</gene>
<organism evidence="3 4">
    <name type="scientific">Lactarius akahatsu</name>
    <dbReference type="NCBI Taxonomy" id="416441"/>
    <lineage>
        <taxon>Eukaryota</taxon>
        <taxon>Fungi</taxon>
        <taxon>Dikarya</taxon>
        <taxon>Basidiomycota</taxon>
        <taxon>Agaricomycotina</taxon>
        <taxon>Agaricomycetes</taxon>
        <taxon>Russulales</taxon>
        <taxon>Russulaceae</taxon>
        <taxon>Lactarius</taxon>
    </lineage>
</organism>
<sequence>MFSSRQLLTPLSVLLFVTLLPLAAHGYFQVTAPTKGIEWANGQTYPVTWTKGLLDGVDFVDLELTRMSTDGLILVARDVPSQTGGLNIALNSVPAGDDYFLLVLNSTHGIMYATSQPFSIVNSGSSNSSVQPIASKPTVTLSGGPNPTAQFAATFGSSSGALRAWHPKPAAVLSACFISLAMFAGAVAVL</sequence>
<dbReference type="AlphaFoldDB" id="A0AAD4LHK1"/>
<accession>A0AAD4LHK1</accession>
<reference evidence="3" key="1">
    <citation type="submission" date="2022-01" db="EMBL/GenBank/DDBJ databases">
        <title>Comparative genomics reveals a dynamic genome evolution in the ectomycorrhizal milk-cap (Lactarius) mushrooms.</title>
        <authorList>
            <consortium name="DOE Joint Genome Institute"/>
            <person name="Lebreton A."/>
            <person name="Tang N."/>
            <person name="Kuo A."/>
            <person name="LaButti K."/>
            <person name="Drula E."/>
            <person name="Barry K."/>
            <person name="Clum A."/>
            <person name="Lipzen A."/>
            <person name="Mousain D."/>
            <person name="Ng V."/>
            <person name="Wang R."/>
            <person name="Wang X."/>
            <person name="Dai Y."/>
            <person name="Henrissat B."/>
            <person name="Grigoriev I.V."/>
            <person name="Guerin-Laguette A."/>
            <person name="Yu F."/>
            <person name="Martin F.M."/>
        </authorList>
    </citation>
    <scope>NUCLEOTIDE SEQUENCE</scope>
    <source>
        <strain evidence="3">QP</strain>
    </source>
</reference>